<dbReference type="InterPro" id="IPR006490">
    <property type="entry name" value="Maj_tail_phi13"/>
</dbReference>
<keyword evidence="2" id="KW-1185">Reference proteome</keyword>
<protein>
    <recommendedName>
        <fullName evidence="3">Phage tail protein</fullName>
    </recommendedName>
</protein>
<dbReference type="NCBIfam" id="TIGR01603">
    <property type="entry name" value="maj_tail_phi13"/>
    <property type="match status" value="1"/>
</dbReference>
<organism evidence="1 2">
    <name type="scientific">Caproicibacter fermentans</name>
    <dbReference type="NCBI Taxonomy" id="2576756"/>
    <lineage>
        <taxon>Bacteria</taxon>
        <taxon>Bacillati</taxon>
        <taxon>Bacillota</taxon>
        <taxon>Clostridia</taxon>
        <taxon>Eubacteriales</taxon>
        <taxon>Acutalibacteraceae</taxon>
        <taxon>Caproicibacter</taxon>
    </lineage>
</organism>
<comment type="caution">
    <text evidence="1">The sequence shown here is derived from an EMBL/GenBank/DDBJ whole genome shotgun (WGS) entry which is preliminary data.</text>
</comment>
<name>A0A6N8I4B2_9FIRM</name>
<sequence length="153" mass="16580">MSSEYGELVNLDQLHCAKILIDNADNYQAGTNNYLAPAAEMKKEAKVDTAIRYYDGKPMFSSTTEAATDVTLTVSGVPSKKAAELTGKPYDATRGIMIDTGDASETPDYAMSARAELGDGGYRYYQFLKGKFSIGAETAHTKEDKTTAKEPLI</sequence>
<dbReference type="RefSeq" id="WP_156991116.1">
    <property type="nucleotide sequence ID" value="NZ_VWXL01000088.1"/>
</dbReference>
<accession>A0A6N8I4B2</accession>
<dbReference type="EMBL" id="VWXL01000088">
    <property type="protein sequence ID" value="MVB12333.1"/>
    <property type="molecule type" value="Genomic_DNA"/>
</dbReference>
<evidence type="ECO:0000313" key="1">
    <source>
        <dbReference type="EMBL" id="MVB12333.1"/>
    </source>
</evidence>
<dbReference type="OrthoDB" id="3078218at2"/>
<proteinExistence type="predicted"/>
<gene>
    <name evidence="1" type="ORF">CAFE_30660</name>
</gene>
<reference evidence="1 2" key="1">
    <citation type="submission" date="2019-09" db="EMBL/GenBank/DDBJ databases">
        <title>Genome sequence of Clostridium sp. EA1.</title>
        <authorList>
            <person name="Poehlein A."/>
            <person name="Bengelsdorf F.R."/>
            <person name="Daniel R."/>
        </authorList>
    </citation>
    <scope>NUCLEOTIDE SEQUENCE [LARGE SCALE GENOMIC DNA]</scope>
    <source>
        <strain evidence="1 2">EA1</strain>
    </source>
</reference>
<dbReference type="Proteomes" id="UP000469440">
    <property type="component" value="Unassembled WGS sequence"/>
</dbReference>
<dbReference type="AlphaFoldDB" id="A0A6N8I4B2"/>
<evidence type="ECO:0000313" key="2">
    <source>
        <dbReference type="Proteomes" id="UP000469440"/>
    </source>
</evidence>
<evidence type="ECO:0008006" key="3">
    <source>
        <dbReference type="Google" id="ProtNLM"/>
    </source>
</evidence>